<dbReference type="AlphaFoldDB" id="A0A2X0QX17"/>
<proteinExistence type="predicted"/>
<feature type="compositionally biased region" description="Basic residues" evidence="1">
    <location>
        <begin position="11"/>
        <end position="20"/>
    </location>
</feature>
<evidence type="ECO:0000313" key="3">
    <source>
        <dbReference type="Proteomes" id="UP000270190"/>
    </source>
</evidence>
<organism evidence="2 3">
    <name type="scientific">Brochothrix thermosphacta</name>
    <name type="common">Microbacterium thermosphactum</name>
    <dbReference type="NCBI Taxonomy" id="2756"/>
    <lineage>
        <taxon>Bacteria</taxon>
        <taxon>Bacillati</taxon>
        <taxon>Bacillota</taxon>
        <taxon>Bacilli</taxon>
        <taxon>Bacillales</taxon>
        <taxon>Listeriaceae</taxon>
        <taxon>Brochothrix</taxon>
    </lineage>
</organism>
<name>A0A2X0QX17_BROTH</name>
<dbReference type="EMBL" id="OUNC01000001">
    <property type="protein sequence ID" value="SPP25734.1"/>
    <property type="molecule type" value="Genomic_DNA"/>
</dbReference>
<accession>A0A2X0QX17</accession>
<evidence type="ECO:0000256" key="1">
    <source>
        <dbReference type="SAM" id="MobiDB-lite"/>
    </source>
</evidence>
<dbReference type="Proteomes" id="UP000270190">
    <property type="component" value="Unassembled WGS sequence"/>
</dbReference>
<feature type="region of interest" description="Disordered" evidence="1">
    <location>
        <begin position="1"/>
        <end position="20"/>
    </location>
</feature>
<reference evidence="3" key="1">
    <citation type="submission" date="2018-04" db="EMBL/GenBank/DDBJ databases">
        <authorList>
            <person name="Illikoud N."/>
        </authorList>
    </citation>
    <scope>NUCLEOTIDE SEQUENCE [LARGE SCALE GENOMIC DNA]</scope>
</reference>
<feature type="compositionally biased region" description="Basic and acidic residues" evidence="1">
    <location>
        <begin position="1"/>
        <end position="10"/>
    </location>
</feature>
<protein>
    <submittedName>
        <fullName evidence="2">Uncharacterized protein</fullName>
    </submittedName>
</protein>
<gene>
    <name evidence="2" type="ORF">BTBSAS_10112</name>
</gene>
<sequence length="35" mass="4270">MKVMEEDKNKKLPSRRKAKPKMIRADLINLSEWRE</sequence>
<evidence type="ECO:0000313" key="2">
    <source>
        <dbReference type="EMBL" id="SPP25734.1"/>
    </source>
</evidence>